<dbReference type="Pfam" id="PF02244">
    <property type="entry name" value="Propep_M14"/>
    <property type="match status" value="1"/>
</dbReference>
<feature type="chain" id="PRO_5018068485" evidence="15">
    <location>
        <begin position="20"/>
        <end position="193"/>
    </location>
</feature>
<dbReference type="AlphaFoldDB" id="A0A3M7RU80"/>
<evidence type="ECO:0000256" key="4">
    <source>
        <dbReference type="ARBA" id="ARBA00022645"/>
    </source>
</evidence>
<dbReference type="Pfam" id="PF00246">
    <property type="entry name" value="Peptidase_M14"/>
    <property type="match status" value="1"/>
</dbReference>
<dbReference type="Proteomes" id="UP000276133">
    <property type="component" value="Unassembled WGS sequence"/>
</dbReference>
<dbReference type="SUPFAM" id="SSF53187">
    <property type="entry name" value="Zn-dependent exopeptidases"/>
    <property type="match status" value="1"/>
</dbReference>
<evidence type="ECO:0000256" key="15">
    <source>
        <dbReference type="SAM" id="SignalP"/>
    </source>
</evidence>
<dbReference type="GO" id="GO:0004181">
    <property type="term" value="F:metallocarboxypeptidase activity"/>
    <property type="evidence" value="ECO:0007669"/>
    <property type="project" value="InterPro"/>
</dbReference>
<evidence type="ECO:0000256" key="6">
    <source>
        <dbReference type="ARBA" id="ARBA00022723"/>
    </source>
</evidence>
<feature type="compositionally biased region" description="Basic residues" evidence="14">
    <location>
        <begin position="167"/>
        <end position="176"/>
    </location>
</feature>
<dbReference type="InterPro" id="IPR000834">
    <property type="entry name" value="Peptidase_M14"/>
</dbReference>
<evidence type="ECO:0000256" key="13">
    <source>
        <dbReference type="ARBA" id="ARBA00023157"/>
    </source>
</evidence>
<name>A0A3M7RU80_BRAPC</name>
<evidence type="ECO:0000256" key="5">
    <source>
        <dbReference type="ARBA" id="ARBA00022670"/>
    </source>
</evidence>
<keyword evidence="12" id="KW-0865">Zymogen</keyword>
<keyword evidence="5" id="KW-0645">Protease</keyword>
<accession>A0A3M7RU80</accession>
<evidence type="ECO:0000256" key="2">
    <source>
        <dbReference type="ARBA" id="ARBA00003091"/>
    </source>
</evidence>
<evidence type="ECO:0000256" key="10">
    <source>
        <dbReference type="ARBA" id="ARBA00023026"/>
    </source>
</evidence>
<evidence type="ECO:0000256" key="7">
    <source>
        <dbReference type="ARBA" id="ARBA00022729"/>
    </source>
</evidence>
<evidence type="ECO:0000313" key="18">
    <source>
        <dbReference type="EMBL" id="RNA27121.1"/>
    </source>
</evidence>
<keyword evidence="13" id="KW-1015">Disulfide bond</keyword>
<evidence type="ECO:0000259" key="16">
    <source>
        <dbReference type="Pfam" id="PF00246"/>
    </source>
</evidence>
<evidence type="ECO:0000256" key="1">
    <source>
        <dbReference type="ARBA" id="ARBA00001947"/>
    </source>
</evidence>
<evidence type="ECO:0000256" key="8">
    <source>
        <dbReference type="ARBA" id="ARBA00022801"/>
    </source>
</evidence>
<reference evidence="18 19" key="1">
    <citation type="journal article" date="2018" name="Sci. Rep.">
        <title>Genomic signatures of local adaptation to the degree of environmental predictability in rotifers.</title>
        <authorList>
            <person name="Franch-Gras L."/>
            <person name="Hahn C."/>
            <person name="Garcia-Roger E.M."/>
            <person name="Carmona M.J."/>
            <person name="Serra M."/>
            <person name="Gomez A."/>
        </authorList>
    </citation>
    <scope>NUCLEOTIDE SEQUENCE [LARGE SCALE GENOMIC DNA]</scope>
    <source>
        <strain evidence="18">HYR1</strain>
    </source>
</reference>
<dbReference type="GO" id="GO:0006508">
    <property type="term" value="P:proteolysis"/>
    <property type="evidence" value="ECO:0007669"/>
    <property type="project" value="UniProtKB-KW"/>
</dbReference>
<proteinExistence type="inferred from homology"/>
<dbReference type="InterPro" id="IPR003146">
    <property type="entry name" value="M14A_act_pep"/>
</dbReference>
<keyword evidence="19" id="KW-1185">Reference proteome</keyword>
<comment type="caution">
    <text evidence="18">The sequence shown here is derived from an EMBL/GenBank/DDBJ whole genome shotgun (WGS) entry which is preliminary data.</text>
</comment>
<feature type="non-terminal residue" evidence="18">
    <location>
        <position position="193"/>
    </location>
</feature>
<evidence type="ECO:0000256" key="9">
    <source>
        <dbReference type="ARBA" id="ARBA00022833"/>
    </source>
</evidence>
<evidence type="ECO:0000256" key="14">
    <source>
        <dbReference type="SAM" id="MobiDB-lite"/>
    </source>
</evidence>
<feature type="domain" description="Carboxypeptidase activation peptide" evidence="17">
    <location>
        <begin position="31"/>
        <end position="102"/>
    </location>
</feature>
<evidence type="ECO:0000313" key="19">
    <source>
        <dbReference type="Proteomes" id="UP000276133"/>
    </source>
</evidence>
<dbReference type="SUPFAM" id="SSF54897">
    <property type="entry name" value="Protease propeptides/inhibitors"/>
    <property type="match status" value="1"/>
</dbReference>
<dbReference type="PANTHER" id="PTHR11705:SF143">
    <property type="entry name" value="SLL0236 PROTEIN"/>
    <property type="match status" value="1"/>
</dbReference>
<keyword evidence="4 18" id="KW-0121">Carboxypeptidase</keyword>
<dbReference type="GO" id="GO:0008270">
    <property type="term" value="F:zinc ion binding"/>
    <property type="evidence" value="ECO:0007669"/>
    <property type="project" value="InterPro"/>
</dbReference>
<gene>
    <name evidence="18" type="ORF">BpHYR1_023260</name>
</gene>
<dbReference type="InterPro" id="IPR036990">
    <property type="entry name" value="M14A-like_propep"/>
</dbReference>
<keyword evidence="8" id="KW-0378">Hydrolase</keyword>
<evidence type="ECO:0000259" key="17">
    <source>
        <dbReference type="Pfam" id="PF02244"/>
    </source>
</evidence>
<comment type="cofactor">
    <cofactor evidence="1">
        <name>Zn(2+)</name>
        <dbReference type="ChEBI" id="CHEBI:29105"/>
    </cofactor>
</comment>
<evidence type="ECO:0000256" key="12">
    <source>
        <dbReference type="ARBA" id="ARBA00023145"/>
    </source>
</evidence>
<dbReference type="PANTHER" id="PTHR11705">
    <property type="entry name" value="PROTEASE FAMILY M14 CARBOXYPEPTIDASE A,B"/>
    <property type="match status" value="1"/>
</dbReference>
<keyword evidence="7 15" id="KW-0732">Signal</keyword>
<dbReference type="Gene3D" id="3.30.70.340">
    <property type="entry name" value="Metallocarboxypeptidase-like"/>
    <property type="match status" value="1"/>
</dbReference>
<dbReference type="Gene3D" id="3.40.630.10">
    <property type="entry name" value="Zn peptidases"/>
    <property type="match status" value="1"/>
</dbReference>
<organism evidence="18 19">
    <name type="scientific">Brachionus plicatilis</name>
    <name type="common">Marine rotifer</name>
    <name type="synonym">Brachionus muelleri</name>
    <dbReference type="NCBI Taxonomy" id="10195"/>
    <lineage>
        <taxon>Eukaryota</taxon>
        <taxon>Metazoa</taxon>
        <taxon>Spiralia</taxon>
        <taxon>Gnathifera</taxon>
        <taxon>Rotifera</taxon>
        <taxon>Eurotatoria</taxon>
        <taxon>Monogononta</taxon>
        <taxon>Pseudotrocha</taxon>
        <taxon>Ploima</taxon>
        <taxon>Brachionidae</taxon>
        <taxon>Brachionus</taxon>
    </lineage>
</organism>
<feature type="domain" description="Peptidase M14" evidence="16">
    <location>
        <begin position="127"/>
        <end position="164"/>
    </location>
</feature>
<feature type="region of interest" description="Disordered" evidence="14">
    <location>
        <begin position="167"/>
        <end position="193"/>
    </location>
</feature>
<comment type="function">
    <text evidence="2">Extracellular metalloprotease that contributes to pathogenicity.</text>
</comment>
<keyword evidence="11" id="KW-0482">Metalloprotease</keyword>
<protein>
    <submittedName>
        <fullName evidence="18">Carboxypeptidase</fullName>
    </submittedName>
</protein>
<sequence length="193" mass="21832">MLFHLTAIIILLCPSLTTQKKFSFEGYKLIQIKPKSIHHIQLLNSWENNPDFDVWNRIKLLGETVDVALSPKAFDQYQILFKLANIPFTLVNDNIQKLLDHEEESMHRNLKNSNIVGRYARYTEVSSFISNLVTNNPDIASFYSAGTTYENRELKVLVLNSVGGRSRGHVAGHKKKMAETVADSTGGQKKAGR</sequence>
<keyword evidence="9" id="KW-0862">Zinc</keyword>
<evidence type="ECO:0000256" key="11">
    <source>
        <dbReference type="ARBA" id="ARBA00023049"/>
    </source>
</evidence>
<dbReference type="EMBL" id="REGN01002594">
    <property type="protein sequence ID" value="RNA27121.1"/>
    <property type="molecule type" value="Genomic_DNA"/>
</dbReference>
<comment type="similarity">
    <text evidence="3">Belongs to the peptidase M14 family.</text>
</comment>
<dbReference type="GO" id="GO:0005615">
    <property type="term" value="C:extracellular space"/>
    <property type="evidence" value="ECO:0007669"/>
    <property type="project" value="TreeGrafter"/>
</dbReference>
<evidence type="ECO:0000256" key="3">
    <source>
        <dbReference type="ARBA" id="ARBA00005988"/>
    </source>
</evidence>
<feature type="signal peptide" evidence="15">
    <location>
        <begin position="1"/>
        <end position="19"/>
    </location>
</feature>
<keyword evidence="10" id="KW-0843">Virulence</keyword>
<keyword evidence="6" id="KW-0479">Metal-binding</keyword>
<dbReference type="OrthoDB" id="3626597at2759"/>